<evidence type="ECO:0000313" key="7">
    <source>
        <dbReference type="EMBL" id="GBD09600.1"/>
    </source>
</evidence>
<protein>
    <recommendedName>
        <fullName evidence="5">Large ribosomal subunit protein uL30</fullName>
    </recommendedName>
</protein>
<evidence type="ECO:0000256" key="1">
    <source>
        <dbReference type="ARBA" id="ARBA00007594"/>
    </source>
</evidence>
<dbReference type="InterPro" id="IPR005996">
    <property type="entry name" value="Ribosomal_uL30_bac-type"/>
</dbReference>
<dbReference type="Pfam" id="PF00327">
    <property type="entry name" value="Ribosomal_L30"/>
    <property type="match status" value="1"/>
</dbReference>
<evidence type="ECO:0000256" key="2">
    <source>
        <dbReference type="ARBA" id="ARBA00011838"/>
    </source>
</evidence>
<dbReference type="AlphaFoldDB" id="A0A2H5Y856"/>
<dbReference type="CDD" id="cd01658">
    <property type="entry name" value="Ribosomal_L30"/>
    <property type="match status" value="1"/>
</dbReference>
<organism evidence="7 8">
    <name type="scientific">Candidatus Thermoflexus japonica</name>
    <dbReference type="NCBI Taxonomy" id="2035417"/>
    <lineage>
        <taxon>Bacteria</taxon>
        <taxon>Bacillati</taxon>
        <taxon>Chloroflexota</taxon>
        <taxon>Thermoflexia</taxon>
        <taxon>Thermoflexales</taxon>
        <taxon>Thermoflexaceae</taxon>
        <taxon>Thermoflexus</taxon>
    </lineage>
</organism>
<dbReference type="Proteomes" id="UP000236642">
    <property type="component" value="Unassembled WGS sequence"/>
</dbReference>
<dbReference type="GO" id="GO:0022625">
    <property type="term" value="C:cytosolic large ribosomal subunit"/>
    <property type="evidence" value="ECO:0007669"/>
    <property type="project" value="TreeGrafter"/>
</dbReference>
<feature type="domain" description="Large ribosomal subunit protein uL30-like ferredoxin-like fold" evidence="6">
    <location>
        <begin position="9"/>
        <end position="59"/>
    </location>
</feature>
<reference evidence="8" key="1">
    <citation type="submission" date="2017-09" db="EMBL/GenBank/DDBJ databases">
        <title>Metaegenomics of thermophilic ammonia-oxidizing enrichment culture.</title>
        <authorList>
            <person name="Kato S."/>
            <person name="Suzuki K."/>
        </authorList>
    </citation>
    <scope>NUCLEOTIDE SEQUENCE [LARGE SCALE GENOMIC DNA]</scope>
</reference>
<dbReference type="PANTHER" id="PTHR15892">
    <property type="entry name" value="MITOCHONDRIAL RIBOSOMAL PROTEIN L30"/>
    <property type="match status" value="1"/>
</dbReference>
<keyword evidence="3 5" id="KW-0689">Ribosomal protein</keyword>
<evidence type="ECO:0000259" key="6">
    <source>
        <dbReference type="Pfam" id="PF00327"/>
    </source>
</evidence>
<dbReference type="InterPro" id="IPR036919">
    <property type="entry name" value="Ribo_uL30_ferredoxin-like_sf"/>
</dbReference>
<comment type="subunit">
    <text evidence="2 5">Part of the 50S ribosomal subunit.</text>
</comment>
<dbReference type="PANTHER" id="PTHR15892:SF2">
    <property type="entry name" value="LARGE RIBOSOMAL SUBUNIT PROTEIN UL30M"/>
    <property type="match status" value="1"/>
</dbReference>
<dbReference type="PIRSF" id="PIRSF002211">
    <property type="entry name" value="Ribosomal_L30_bac-type"/>
    <property type="match status" value="1"/>
</dbReference>
<dbReference type="Gene3D" id="3.30.1390.20">
    <property type="entry name" value="Ribosomal protein L30, ferredoxin-like fold domain"/>
    <property type="match status" value="1"/>
</dbReference>
<dbReference type="NCBIfam" id="TIGR01308">
    <property type="entry name" value="rpmD_bact"/>
    <property type="match status" value="1"/>
</dbReference>
<dbReference type="GO" id="GO:0003735">
    <property type="term" value="F:structural constituent of ribosome"/>
    <property type="evidence" value="ECO:0007669"/>
    <property type="project" value="InterPro"/>
</dbReference>
<sequence>MKDEGIRRLRITLVKSPIGYSQRQRRTLRTLGLRHLNDRAEWPDTPVVRGMIQKVSHLVHVEEVEREAS</sequence>
<accession>A0A2H5Y856</accession>
<dbReference type="SUPFAM" id="SSF55129">
    <property type="entry name" value="Ribosomal protein L30p/L7e"/>
    <property type="match status" value="1"/>
</dbReference>
<evidence type="ECO:0000256" key="5">
    <source>
        <dbReference type="HAMAP-Rule" id="MF_01371"/>
    </source>
</evidence>
<keyword evidence="4 5" id="KW-0687">Ribonucleoprotein</keyword>
<evidence type="ECO:0000256" key="4">
    <source>
        <dbReference type="ARBA" id="ARBA00023274"/>
    </source>
</evidence>
<dbReference type="HAMAP" id="MF_01371_B">
    <property type="entry name" value="Ribosomal_uL30_B"/>
    <property type="match status" value="1"/>
</dbReference>
<evidence type="ECO:0000313" key="8">
    <source>
        <dbReference type="Proteomes" id="UP000236642"/>
    </source>
</evidence>
<dbReference type="FunFam" id="3.30.1390.20:FF:000001">
    <property type="entry name" value="50S ribosomal protein L30"/>
    <property type="match status" value="1"/>
</dbReference>
<comment type="caution">
    <text evidence="7">The sequence shown here is derived from an EMBL/GenBank/DDBJ whole genome shotgun (WGS) entry which is preliminary data.</text>
</comment>
<dbReference type="EMBL" id="BEHY01000053">
    <property type="protein sequence ID" value="GBD09600.1"/>
    <property type="molecule type" value="Genomic_DNA"/>
</dbReference>
<dbReference type="InterPro" id="IPR016082">
    <property type="entry name" value="Ribosomal_uL30_ferredoxin-like"/>
</dbReference>
<dbReference type="GO" id="GO:0006412">
    <property type="term" value="P:translation"/>
    <property type="evidence" value="ECO:0007669"/>
    <property type="project" value="UniProtKB-UniRule"/>
</dbReference>
<proteinExistence type="inferred from homology"/>
<evidence type="ECO:0000256" key="3">
    <source>
        <dbReference type="ARBA" id="ARBA00022980"/>
    </source>
</evidence>
<gene>
    <name evidence="5 7" type="primary">rpmD</name>
    <name evidence="7" type="ORF">HRbin22_01857</name>
</gene>
<name>A0A2H5Y856_9CHLR</name>
<comment type="similarity">
    <text evidence="1 5">Belongs to the universal ribosomal protein uL30 family.</text>
</comment>